<organism evidence="1 2">
    <name type="scientific">Dyadobacter helix</name>
    <dbReference type="NCBI Taxonomy" id="2822344"/>
    <lineage>
        <taxon>Bacteria</taxon>
        <taxon>Pseudomonadati</taxon>
        <taxon>Bacteroidota</taxon>
        <taxon>Cytophagia</taxon>
        <taxon>Cytophagales</taxon>
        <taxon>Spirosomataceae</taxon>
        <taxon>Dyadobacter</taxon>
    </lineage>
</organism>
<dbReference type="Proteomes" id="UP000680038">
    <property type="component" value="Unassembled WGS sequence"/>
</dbReference>
<evidence type="ECO:0000313" key="2">
    <source>
        <dbReference type="Proteomes" id="UP000680038"/>
    </source>
</evidence>
<name>A0A916JE17_9BACT</name>
<protein>
    <recommendedName>
        <fullName evidence="3">DUF1905 domain-containing protein</fullName>
    </recommendedName>
</protein>
<dbReference type="Pfam" id="PF08922">
    <property type="entry name" value="DUF1905"/>
    <property type="match status" value="1"/>
</dbReference>
<reference evidence="1" key="1">
    <citation type="submission" date="2021-04" db="EMBL/GenBank/DDBJ databases">
        <authorList>
            <person name="Rodrigo-Torres L."/>
            <person name="Arahal R. D."/>
            <person name="Lucena T."/>
        </authorList>
    </citation>
    <scope>NUCLEOTIDE SEQUENCE</scope>
    <source>
        <strain evidence="1">CECT 9275</strain>
    </source>
</reference>
<evidence type="ECO:0000313" key="1">
    <source>
        <dbReference type="EMBL" id="CAG4995408.1"/>
    </source>
</evidence>
<evidence type="ECO:0008006" key="3">
    <source>
        <dbReference type="Google" id="ProtNLM"/>
    </source>
</evidence>
<dbReference type="InterPro" id="IPR015018">
    <property type="entry name" value="DUF1905"/>
</dbReference>
<gene>
    <name evidence="1" type="ORF">DYBT9275_01630</name>
</gene>
<dbReference type="AlphaFoldDB" id="A0A916JE17"/>
<dbReference type="EMBL" id="CAJRAF010000001">
    <property type="protein sequence ID" value="CAG4995408.1"/>
    <property type="molecule type" value="Genomic_DNA"/>
</dbReference>
<keyword evidence="2" id="KW-1185">Reference proteome</keyword>
<accession>A0A916JE17</accession>
<proteinExistence type="predicted"/>
<dbReference type="Pfam" id="PF13376">
    <property type="entry name" value="OmdA"/>
    <property type="match status" value="1"/>
</dbReference>
<sequence>MVVPDEVATIFVKGRRPARMRCTLNGSIAFQCAIRPRGGGGFYINVGATLRQQGKLVLGQKLSAMVWKDDSEFGRDVPVELQELFEIDPEGKALFDALLPSHQRGIIQYVADARSEQVRIDRAVKMINRLAGRSFG</sequence>
<comment type="caution">
    <text evidence="1">The sequence shown here is derived from an EMBL/GenBank/DDBJ whole genome shotgun (WGS) entry which is preliminary data.</text>
</comment>